<sequence length="102" mass="10873">MASAVLPPLLSVQPPSTGTDPGAPPQSRRRLALRRCLGPAIVVQRCRVAVSPSPIHTPAPPMSDSAVSVAVSQAPLDRAVAAVPPIKFTWFDWRNNLECKAR</sequence>
<organism evidence="2 3">
    <name type="scientific">Salvia divinorum</name>
    <name type="common">Maria pastora</name>
    <name type="synonym">Diviner's sage</name>
    <dbReference type="NCBI Taxonomy" id="28513"/>
    <lineage>
        <taxon>Eukaryota</taxon>
        <taxon>Viridiplantae</taxon>
        <taxon>Streptophyta</taxon>
        <taxon>Embryophyta</taxon>
        <taxon>Tracheophyta</taxon>
        <taxon>Spermatophyta</taxon>
        <taxon>Magnoliopsida</taxon>
        <taxon>eudicotyledons</taxon>
        <taxon>Gunneridae</taxon>
        <taxon>Pentapetalae</taxon>
        <taxon>asterids</taxon>
        <taxon>lamiids</taxon>
        <taxon>Lamiales</taxon>
        <taxon>Lamiaceae</taxon>
        <taxon>Nepetoideae</taxon>
        <taxon>Mentheae</taxon>
        <taxon>Salviinae</taxon>
        <taxon>Salvia</taxon>
        <taxon>Salvia subgen. Calosphace</taxon>
    </lineage>
</organism>
<dbReference type="AlphaFoldDB" id="A0ABD1I6M1"/>
<feature type="region of interest" description="Disordered" evidence="1">
    <location>
        <begin position="1"/>
        <end position="29"/>
    </location>
</feature>
<reference evidence="2 3" key="1">
    <citation type="submission" date="2024-06" db="EMBL/GenBank/DDBJ databases">
        <title>A chromosome level genome sequence of Diviner's sage (Salvia divinorum).</title>
        <authorList>
            <person name="Ford S.A."/>
            <person name="Ro D.-K."/>
            <person name="Ness R.W."/>
            <person name="Phillips M.A."/>
        </authorList>
    </citation>
    <scope>NUCLEOTIDE SEQUENCE [LARGE SCALE GENOMIC DNA]</scope>
    <source>
        <strain evidence="2">SAF-2024a</strain>
        <tissue evidence="2">Leaf</tissue>
    </source>
</reference>
<evidence type="ECO:0000313" key="2">
    <source>
        <dbReference type="EMBL" id="KAL1563990.1"/>
    </source>
</evidence>
<proteinExistence type="predicted"/>
<evidence type="ECO:0000313" key="3">
    <source>
        <dbReference type="Proteomes" id="UP001567538"/>
    </source>
</evidence>
<evidence type="ECO:0000256" key="1">
    <source>
        <dbReference type="SAM" id="MobiDB-lite"/>
    </source>
</evidence>
<feature type="compositionally biased region" description="Low complexity" evidence="1">
    <location>
        <begin position="1"/>
        <end position="16"/>
    </location>
</feature>
<accession>A0ABD1I6M1</accession>
<gene>
    <name evidence="2" type="ORF">AAHA92_06403</name>
</gene>
<name>A0ABD1I6M1_SALDI</name>
<dbReference type="Proteomes" id="UP001567538">
    <property type="component" value="Unassembled WGS sequence"/>
</dbReference>
<keyword evidence="3" id="KW-1185">Reference proteome</keyword>
<comment type="caution">
    <text evidence="2">The sequence shown here is derived from an EMBL/GenBank/DDBJ whole genome shotgun (WGS) entry which is preliminary data.</text>
</comment>
<protein>
    <submittedName>
        <fullName evidence="2">Uncharacterized protein</fullName>
    </submittedName>
</protein>
<dbReference type="EMBL" id="JBEAFC010000003">
    <property type="protein sequence ID" value="KAL1563990.1"/>
    <property type="molecule type" value="Genomic_DNA"/>
</dbReference>